<evidence type="ECO:0000313" key="9">
    <source>
        <dbReference type="Proteomes" id="UP000289738"/>
    </source>
</evidence>
<dbReference type="InterPro" id="IPR002225">
    <property type="entry name" value="3Beta_OHSteriod_DH/Estase"/>
</dbReference>
<evidence type="ECO:0000256" key="2">
    <source>
        <dbReference type="ARBA" id="ARBA00022771"/>
    </source>
</evidence>
<evidence type="ECO:0000256" key="5">
    <source>
        <dbReference type="RuleBase" id="RU004475"/>
    </source>
</evidence>
<evidence type="ECO:0000256" key="3">
    <source>
        <dbReference type="ARBA" id="ARBA00022833"/>
    </source>
</evidence>
<dbReference type="Proteomes" id="UP000289738">
    <property type="component" value="Chromosome A06"/>
</dbReference>
<evidence type="ECO:0000256" key="1">
    <source>
        <dbReference type="ARBA" id="ARBA00022723"/>
    </source>
</evidence>
<reference evidence="8 9" key="1">
    <citation type="submission" date="2019-01" db="EMBL/GenBank/DDBJ databases">
        <title>Sequencing of cultivated peanut Arachis hypogaea provides insights into genome evolution and oil improvement.</title>
        <authorList>
            <person name="Chen X."/>
        </authorList>
    </citation>
    <scope>NUCLEOTIDE SEQUENCE [LARGE SCALE GENOMIC DNA]</scope>
    <source>
        <strain evidence="9">cv. Fuhuasheng</strain>
        <tissue evidence="8">Leaves</tissue>
    </source>
</reference>
<dbReference type="AlphaFoldDB" id="A0A445CU08"/>
<gene>
    <name evidence="8" type="ORF">Ahy_A06g029728</name>
</gene>
<dbReference type="GO" id="GO:0016616">
    <property type="term" value="F:oxidoreductase activity, acting on the CH-OH group of donors, NAD or NADP as acceptor"/>
    <property type="evidence" value="ECO:0007669"/>
    <property type="project" value="InterPro"/>
</dbReference>
<evidence type="ECO:0000259" key="7">
    <source>
        <dbReference type="PROSITE" id="PS50966"/>
    </source>
</evidence>
<keyword evidence="9" id="KW-1185">Reference proteome</keyword>
<organism evidence="8 9">
    <name type="scientific">Arachis hypogaea</name>
    <name type="common">Peanut</name>
    <dbReference type="NCBI Taxonomy" id="3818"/>
    <lineage>
        <taxon>Eukaryota</taxon>
        <taxon>Viridiplantae</taxon>
        <taxon>Streptophyta</taxon>
        <taxon>Embryophyta</taxon>
        <taxon>Tracheophyta</taxon>
        <taxon>Spermatophyta</taxon>
        <taxon>Magnoliopsida</taxon>
        <taxon>eudicotyledons</taxon>
        <taxon>Gunneridae</taxon>
        <taxon>Pentapetalae</taxon>
        <taxon>rosids</taxon>
        <taxon>fabids</taxon>
        <taxon>Fabales</taxon>
        <taxon>Fabaceae</taxon>
        <taxon>Papilionoideae</taxon>
        <taxon>50 kb inversion clade</taxon>
        <taxon>dalbergioids sensu lato</taxon>
        <taxon>Dalbergieae</taxon>
        <taxon>Pterocarpus clade</taxon>
        <taxon>Arachis</taxon>
    </lineage>
</organism>
<feature type="compositionally biased region" description="Polar residues" evidence="6">
    <location>
        <begin position="213"/>
        <end position="228"/>
    </location>
</feature>
<sequence length="362" mass="39828">MLIWVKKTCSCRMWQLTNLPCRHACAAIAYQNQRPEAYAHNWLTMGAYSTTLSIIAGNVIEKGGNGKGRCSNIWTGTIRPSYSSSKAWCNCSILNVVTVDDLEPMPTPIIPPPTRPPTSSIVRTTNYKKDNSKDTTTSKFMQFMPTPTARGFTLSRWELPRFKPQTASTLSNGNRAMAVSRLCSDMRVEARLPTHISPQGEGVSKPQPLPVANPNSNSPTAQHYTLSCPSHHPRASRSSQRQRAQSLPFVQPPDLLTLSPVGASKLTRSLTQLTSQTLSSGRIVVGLASCLRREALFHRRRCHLCSCLRRQLSVSSAFIIGDGNNMYDFTYVGNVAHSHLCADRALASEGEVSKKAAGEIRL</sequence>
<proteinExistence type="inferred from homology"/>
<dbReference type="Pfam" id="PF04434">
    <property type="entry name" value="SWIM"/>
    <property type="match status" value="1"/>
</dbReference>
<comment type="similarity">
    <text evidence="5">Belongs to the 3-beta-HSD family.</text>
</comment>
<name>A0A445CU08_ARAHY</name>
<protein>
    <recommendedName>
        <fullName evidence="7">SWIM-type domain-containing protein</fullName>
    </recommendedName>
</protein>
<dbReference type="EMBL" id="SDMP01000006">
    <property type="protein sequence ID" value="RYR54446.1"/>
    <property type="molecule type" value="Genomic_DNA"/>
</dbReference>
<keyword evidence="3" id="KW-0862">Zinc</keyword>
<dbReference type="PROSITE" id="PS50966">
    <property type="entry name" value="ZF_SWIM"/>
    <property type="match status" value="1"/>
</dbReference>
<feature type="region of interest" description="Disordered" evidence="6">
    <location>
        <begin position="194"/>
        <end position="245"/>
    </location>
</feature>
<dbReference type="SMART" id="SM00575">
    <property type="entry name" value="ZnF_PMZ"/>
    <property type="match status" value="1"/>
</dbReference>
<dbReference type="InterPro" id="IPR006564">
    <property type="entry name" value="Znf_PMZ"/>
</dbReference>
<feature type="compositionally biased region" description="Low complexity" evidence="6">
    <location>
        <begin position="236"/>
        <end position="245"/>
    </location>
</feature>
<keyword evidence="1" id="KW-0479">Metal-binding</keyword>
<evidence type="ECO:0000256" key="4">
    <source>
        <dbReference type="PROSITE-ProRule" id="PRU00325"/>
    </source>
</evidence>
<dbReference type="InterPro" id="IPR007527">
    <property type="entry name" value="Znf_SWIM"/>
</dbReference>
<accession>A0A445CU08</accession>
<evidence type="ECO:0000313" key="8">
    <source>
        <dbReference type="EMBL" id="RYR54446.1"/>
    </source>
</evidence>
<feature type="domain" description="SWIM-type" evidence="7">
    <location>
        <begin position="1"/>
        <end position="32"/>
    </location>
</feature>
<feature type="region of interest" description="Disordered" evidence="6">
    <location>
        <begin position="108"/>
        <end position="134"/>
    </location>
</feature>
<dbReference type="Pfam" id="PF01073">
    <property type="entry name" value="3Beta_HSD"/>
    <property type="match status" value="1"/>
</dbReference>
<dbReference type="GO" id="GO:0008270">
    <property type="term" value="F:zinc ion binding"/>
    <property type="evidence" value="ECO:0007669"/>
    <property type="project" value="UniProtKB-KW"/>
</dbReference>
<dbReference type="STRING" id="3818.A0A445CU08"/>
<comment type="caution">
    <text evidence="8">The sequence shown here is derived from an EMBL/GenBank/DDBJ whole genome shotgun (WGS) entry which is preliminary data.</text>
</comment>
<evidence type="ECO:0000256" key="6">
    <source>
        <dbReference type="SAM" id="MobiDB-lite"/>
    </source>
</evidence>
<keyword evidence="2 4" id="KW-0863">Zinc-finger</keyword>
<dbReference type="GO" id="GO:0006694">
    <property type="term" value="P:steroid biosynthetic process"/>
    <property type="evidence" value="ECO:0007669"/>
    <property type="project" value="InterPro"/>
</dbReference>
<keyword evidence="5" id="KW-0560">Oxidoreductase</keyword>